<dbReference type="Proteomes" id="UP001159364">
    <property type="component" value="Linkage Group LG08"/>
</dbReference>
<gene>
    <name evidence="4" type="ORF">K2173_025256</name>
</gene>
<dbReference type="InterPro" id="IPR025836">
    <property type="entry name" value="Zn_knuckle_CX2CX4HX4C"/>
</dbReference>
<sequence length="294" mass="33591">MEDGGGGGDDISVDMQSLSVTGEGAEKKEEEQGIELDEEDVEEGVEDFSLSLVGRFLTDKVINFNAMKQTMAALWRPFMGVSIREVDGGLYIFQFFHEVDVNRVLEMSPVTFNNNLLILARMNGFTHPGDVPLFHFDIWVKVRSLCLVYDRRLAEKIGNEISHFIAADPNNRTWSKYMRVRVRLDVRNPLKKEIQLRKKQGEWFRPTLEYEKLPSFCYICGYLDHTERFCRSWLLTPGEVPQRQFEPELRASGHRNNLSIGARWLRDPLNLEGSSPGGIHSSDTASNSDNGRDT</sequence>
<evidence type="ECO:0008006" key="6">
    <source>
        <dbReference type="Google" id="ProtNLM"/>
    </source>
</evidence>
<dbReference type="Pfam" id="PF14111">
    <property type="entry name" value="DUF4283"/>
    <property type="match status" value="1"/>
</dbReference>
<feature type="region of interest" description="Disordered" evidence="1">
    <location>
        <begin position="1"/>
        <end position="39"/>
    </location>
</feature>
<dbReference type="PANTHER" id="PTHR31286">
    <property type="entry name" value="GLYCINE-RICH CELL WALL STRUCTURAL PROTEIN 1.8-LIKE"/>
    <property type="match status" value="1"/>
</dbReference>
<accession>A0AAV8UDF4</accession>
<comment type="caution">
    <text evidence="4">The sequence shown here is derived from an EMBL/GenBank/DDBJ whole genome shotgun (WGS) entry which is preliminary data.</text>
</comment>
<name>A0AAV8UDF4_9ROSI</name>
<dbReference type="PANTHER" id="PTHR31286:SF153">
    <property type="entry name" value="DUF4283 DOMAIN PROTEIN"/>
    <property type="match status" value="1"/>
</dbReference>
<dbReference type="AlphaFoldDB" id="A0AAV8UDF4"/>
<evidence type="ECO:0000259" key="3">
    <source>
        <dbReference type="Pfam" id="PF14392"/>
    </source>
</evidence>
<keyword evidence="5" id="KW-1185">Reference proteome</keyword>
<evidence type="ECO:0000256" key="1">
    <source>
        <dbReference type="SAM" id="MobiDB-lite"/>
    </source>
</evidence>
<protein>
    <recommendedName>
        <fullName evidence="6">DUF4283 domain-containing protein</fullName>
    </recommendedName>
</protein>
<feature type="region of interest" description="Disordered" evidence="1">
    <location>
        <begin position="271"/>
        <end position="294"/>
    </location>
</feature>
<feature type="compositionally biased region" description="Polar residues" evidence="1">
    <location>
        <begin position="281"/>
        <end position="294"/>
    </location>
</feature>
<organism evidence="4 5">
    <name type="scientific">Erythroxylum novogranatense</name>
    <dbReference type="NCBI Taxonomy" id="1862640"/>
    <lineage>
        <taxon>Eukaryota</taxon>
        <taxon>Viridiplantae</taxon>
        <taxon>Streptophyta</taxon>
        <taxon>Embryophyta</taxon>
        <taxon>Tracheophyta</taxon>
        <taxon>Spermatophyta</taxon>
        <taxon>Magnoliopsida</taxon>
        <taxon>eudicotyledons</taxon>
        <taxon>Gunneridae</taxon>
        <taxon>Pentapetalae</taxon>
        <taxon>rosids</taxon>
        <taxon>fabids</taxon>
        <taxon>Malpighiales</taxon>
        <taxon>Erythroxylaceae</taxon>
        <taxon>Erythroxylum</taxon>
    </lineage>
</organism>
<reference evidence="4 5" key="1">
    <citation type="submission" date="2021-09" db="EMBL/GenBank/DDBJ databases">
        <title>Genomic insights and catalytic innovation underlie evolution of tropane alkaloids biosynthesis.</title>
        <authorList>
            <person name="Wang Y.-J."/>
            <person name="Tian T."/>
            <person name="Huang J.-P."/>
            <person name="Huang S.-X."/>
        </authorList>
    </citation>
    <scope>NUCLEOTIDE SEQUENCE [LARGE SCALE GENOMIC DNA]</scope>
    <source>
        <strain evidence="4">KIB-2018</strain>
        <tissue evidence="4">Leaf</tissue>
    </source>
</reference>
<feature type="domain" description="Zinc knuckle CX2CX4HX4C" evidence="3">
    <location>
        <begin position="184"/>
        <end position="231"/>
    </location>
</feature>
<evidence type="ECO:0000313" key="5">
    <source>
        <dbReference type="Proteomes" id="UP001159364"/>
    </source>
</evidence>
<evidence type="ECO:0000313" key="4">
    <source>
        <dbReference type="EMBL" id="KAJ8900479.1"/>
    </source>
</evidence>
<proteinExistence type="predicted"/>
<dbReference type="Pfam" id="PF14392">
    <property type="entry name" value="zf-CCHC_4"/>
    <property type="match status" value="1"/>
</dbReference>
<dbReference type="InterPro" id="IPR040256">
    <property type="entry name" value="At4g02000-like"/>
</dbReference>
<feature type="domain" description="DUF4283" evidence="2">
    <location>
        <begin position="46"/>
        <end position="124"/>
    </location>
</feature>
<dbReference type="EMBL" id="JAIWQS010000008">
    <property type="protein sequence ID" value="KAJ8900479.1"/>
    <property type="molecule type" value="Genomic_DNA"/>
</dbReference>
<dbReference type="InterPro" id="IPR025558">
    <property type="entry name" value="DUF4283"/>
</dbReference>
<evidence type="ECO:0000259" key="2">
    <source>
        <dbReference type="Pfam" id="PF14111"/>
    </source>
</evidence>